<evidence type="ECO:0000256" key="1">
    <source>
        <dbReference type="SAM" id="Phobius"/>
    </source>
</evidence>
<dbReference type="OrthoDB" id="204776at2157"/>
<feature type="transmembrane region" description="Helical" evidence="1">
    <location>
        <begin position="188"/>
        <end position="206"/>
    </location>
</feature>
<dbReference type="GO" id="GO:0140359">
    <property type="term" value="F:ABC-type transporter activity"/>
    <property type="evidence" value="ECO:0007669"/>
    <property type="project" value="InterPro"/>
</dbReference>
<evidence type="ECO:0000313" key="3">
    <source>
        <dbReference type="Proteomes" id="UP000263012"/>
    </source>
</evidence>
<evidence type="ECO:0000313" key="2">
    <source>
        <dbReference type="EMBL" id="AUX09425.1"/>
    </source>
</evidence>
<dbReference type="GeneID" id="37878153"/>
<dbReference type="KEGG" id="hdf:AArcSl_1798"/>
<keyword evidence="1" id="KW-0812">Transmembrane</keyword>
<dbReference type="AlphaFoldDB" id="A0A343TK03"/>
<keyword evidence="3" id="KW-1185">Reference proteome</keyword>
<dbReference type="GO" id="GO:0005886">
    <property type="term" value="C:plasma membrane"/>
    <property type="evidence" value="ECO:0007669"/>
    <property type="project" value="UniProtKB-SubCell"/>
</dbReference>
<gene>
    <name evidence="2" type="ORF">AArcSl_1798</name>
</gene>
<sequence length="261" mass="28969">MTAILRTESRRLQRSSIVLLVVFALLSVLYFSMFPELAGEEAEELFEAFPDAMFDLFGIEAIHTIEGFIAAEVYAFFWVILLGIYFAYVGAGTIAGDIEERKMDLTLANPVSRESVLAQKVAAFWVPLLILNTGVPLIVYVGSRLIDEPINGVAIAMVHLLSVPYLLVCAGIGILLSVVIERKRTAQSTALGLVFVLWLIEGTSNLDPDYEWIGYFTPSRYYDPSAILVHEEYAFFDAAVLLAAFLLLLFLAAGIFVRRDI</sequence>
<feature type="transmembrane region" description="Helical" evidence="1">
    <location>
        <begin position="153"/>
        <end position="176"/>
    </location>
</feature>
<protein>
    <submittedName>
        <fullName evidence="2">ABC-type transport system permease protein</fullName>
    </submittedName>
</protein>
<dbReference type="PANTHER" id="PTHR37305:SF2">
    <property type="entry name" value="BACITRACIN TRANSPORT PERMEASE PROTEIN BCRB"/>
    <property type="match status" value="1"/>
</dbReference>
<dbReference type="PANTHER" id="PTHR37305">
    <property type="entry name" value="INTEGRAL MEMBRANE PROTEIN-RELATED"/>
    <property type="match status" value="1"/>
</dbReference>
<dbReference type="EMBL" id="CP025066">
    <property type="protein sequence ID" value="AUX09425.1"/>
    <property type="molecule type" value="Genomic_DNA"/>
</dbReference>
<dbReference type="Proteomes" id="UP000263012">
    <property type="component" value="Chromosome"/>
</dbReference>
<organism evidence="2 3">
    <name type="scientific">Halalkaliarchaeum desulfuricum</name>
    <dbReference type="NCBI Taxonomy" id="2055893"/>
    <lineage>
        <taxon>Archaea</taxon>
        <taxon>Methanobacteriati</taxon>
        <taxon>Methanobacteriota</taxon>
        <taxon>Stenosarchaea group</taxon>
        <taxon>Halobacteria</taxon>
        <taxon>Halobacteriales</taxon>
        <taxon>Haloferacaceae</taxon>
        <taxon>Halalkaliarchaeum</taxon>
    </lineage>
</organism>
<name>A0A343TK03_9EURY</name>
<keyword evidence="1" id="KW-1133">Transmembrane helix</keyword>
<feature type="transmembrane region" description="Helical" evidence="1">
    <location>
        <begin position="233"/>
        <end position="257"/>
    </location>
</feature>
<feature type="transmembrane region" description="Helical" evidence="1">
    <location>
        <begin position="75"/>
        <end position="96"/>
    </location>
</feature>
<dbReference type="Pfam" id="PF12679">
    <property type="entry name" value="ABC2_membrane_2"/>
    <property type="match status" value="1"/>
</dbReference>
<keyword evidence="1" id="KW-0472">Membrane</keyword>
<feature type="transmembrane region" description="Helical" evidence="1">
    <location>
        <begin position="117"/>
        <end position="141"/>
    </location>
</feature>
<reference evidence="3" key="1">
    <citation type="submission" date="2017-11" db="EMBL/GenBank/DDBJ databases">
        <title>Phenotypic and genomic properties of facultatively anaerobic sulfur-reducing natronoarchaea from hypersaline soda lakes.</title>
        <authorList>
            <person name="Sorokin D.Y."/>
            <person name="Kublanov I.V."/>
            <person name="Roman P."/>
            <person name="Sinninghe Damste J.S."/>
            <person name="Golyshin P.N."/>
            <person name="Rojo D."/>
            <person name="Ciordia S."/>
            <person name="Mena M.D.C."/>
            <person name="Ferrer M."/>
            <person name="Messina E."/>
            <person name="Smedile F."/>
            <person name="La Spada G."/>
            <person name="La Cono V."/>
            <person name="Yakimov M.M."/>
        </authorList>
    </citation>
    <scope>NUCLEOTIDE SEQUENCE [LARGE SCALE GENOMIC DNA]</scope>
    <source>
        <strain evidence="3">AArc-Sl</strain>
    </source>
</reference>
<proteinExistence type="predicted"/>
<dbReference type="RefSeq" id="WP_119817991.1">
    <property type="nucleotide sequence ID" value="NZ_CP025066.1"/>
</dbReference>
<feature type="transmembrane region" description="Helical" evidence="1">
    <location>
        <begin position="12"/>
        <end position="33"/>
    </location>
</feature>
<accession>A0A343TK03</accession>